<protein>
    <submittedName>
        <fullName evidence="2">Uncharacterized protein</fullName>
    </submittedName>
</protein>
<dbReference type="EMBL" id="MN739568">
    <property type="protein sequence ID" value="QHT13449.1"/>
    <property type="molecule type" value="Genomic_DNA"/>
</dbReference>
<keyword evidence="1" id="KW-0812">Transmembrane</keyword>
<sequence length="589" mass="69026">MVLLCEHVIGGSRGNFNLTPNCTIKNMYLLTDLYKSIRFYYSEIENKEVIIGGIELDDKLIIGSKTTLDDNGKTINLLSSDELIIYKDKPHFDFLEIQVRVKQINDYYIQEISYIKIIYGIYELQLGNRKSSFDKFDDSLYYLDYETVNKPCLISGIGLSNFGLFCLQVVECYEGVFNDDNLIEIFYDRGNISLVEASLDLKKLREDKEQTVLKSFFNKHNFTKSSIEYDRHNNFHLELRKELNKLMQDTRIVINLDKVIMDNHLIGIENPNVFNFFIDSFTRMEGWSPCIDVLYFYYPDILSLFDQALLNRDFTVMYAIPRIHRMLNYIIYNFSNDKKRNSNIPGKEETLLHKHKPLVIKYNKVWKCLSEVIKKCQEVHHSQVSLNCYHIALLSSDLTNKVYATITFLCQAGLIILMGLNFKDNVVDNIFPLTEGKVIIPIIFLFTCMISYKQMSNTKDFHSIFLQKKYLSLNYFIMYLMDSICNYIFSATVVIFNFFLLSFDSSLIDIILNSIASLYIIQLDDTAIFISQDSIMDLIKQRLLNDLFDRFNNIPSIYFDSKTWWNNCGFALEKDFHIDETTMEIVIKE</sequence>
<evidence type="ECO:0000256" key="1">
    <source>
        <dbReference type="SAM" id="Phobius"/>
    </source>
</evidence>
<organism evidence="2">
    <name type="scientific">viral metagenome</name>
    <dbReference type="NCBI Taxonomy" id="1070528"/>
    <lineage>
        <taxon>unclassified sequences</taxon>
        <taxon>metagenomes</taxon>
        <taxon>organismal metagenomes</taxon>
    </lineage>
</organism>
<proteinExistence type="predicted"/>
<name>A0A6C0DBY2_9ZZZZ</name>
<dbReference type="AlphaFoldDB" id="A0A6C0DBY2"/>
<reference evidence="2" key="1">
    <citation type="journal article" date="2020" name="Nature">
        <title>Giant virus diversity and host interactions through global metagenomics.</title>
        <authorList>
            <person name="Schulz F."/>
            <person name="Roux S."/>
            <person name="Paez-Espino D."/>
            <person name="Jungbluth S."/>
            <person name="Walsh D.A."/>
            <person name="Denef V.J."/>
            <person name="McMahon K.D."/>
            <person name="Konstantinidis K.T."/>
            <person name="Eloe-Fadrosh E.A."/>
            <person name="Kyrpides N.C."/>
            <person name="Woyke T."/>
        </authorList>
    </citation>
    <scope>NUCLEOTIDE SEQUENCE</scope>
    <source>
        <strain evidence="2">GVMAG-M-3300023174-131</strain>
    </source>
</reference>
<feature type="transmembrane region" description="Helical" evidence="1">
    <location>
        <begin position="434"/>
        <end position="452"/>
    </location>
</feature>
<keyword evidence="1" id="KW-1133">Transmembrane helix</keyword>
<evidence type="ECO:0000313" key="2">
    <source>
        <dbReference type="EMBL" id="QHT13449.1"/>
    </source>
</evidence>
<keyword evidence="1" id="KW-0472">Membrane</keyword>
<accession>A0A6C0DBY2</accession>
<feature type="transmembrane region" description="Helical" evidence="1">
    <location>
        <begin position="473"/>
        <end position="498"/>
    </location>
</feature>